<dbReference type="EMBL" id="BAAABY010000034">
    <property type="protein sequence ID" value="GAA0480183.1"/>
    <property type="molecule type" value="Genomic_DNA"/>
</dbReference>
<protein>
    <submittedName>
        <fullName evidence="1">SRPBCC family protein</fullName>
    </submittedName>
</protein>
<dbReference type="Pfam" id="PF10604">
    <property type="entry name" value="Polyketide_cyc2"/>
    <property type="match status" value="1"/>
</dbReference>
<dbReference type="Proteomes" id="UP001500909">
    <property type="component" value="Unassembled WGS sequence"/>
</dbReference>
<name>A0ABP3KHJ4_9ACTN</name>
<dbReference type="Gene3D" id="3.30.530.20">
    <property type="match status" value="1"/>
</dbReference>
<sequence>MMRRLSPVGLDFAESAPLRMVFAAGLSAPPEAVYAALADDVGSWCAWFTGVSRIAPTDDGKGRSVRLTGGTRFRESIMAAERPEHYAYRVDETNAPGLRALLEDWRLTPGPDGGTLVRWTFAADGPAPFRTVMQVSRPMLGRAFRDSMRQLDRRLVTV</sequence>
<accession>A0ABP3KHJ4</accession>
<organism evidence="1 2">
    <name type="scientific">Streptomyces olivaceiscleroticus</name>
    <dbReference type="NCBI Taxonomy" id="68245"/>
    <lineage>
        <taxon>Bacteria</taxon>
        <taxon>Bacillati</taxon>
        <taxon>Actinomycetota</taxon>
        <taxon>Actinomycetes</taxon>
        <taxon>Kitasatosporales</taxon>
        <taxon>Streptomycetaceae</taxon>
        <taxon>Streptomyces</taxon>
    </lineage>
</organism>
<evidence type="ECO:0000313" key="2">
    <source>
        <dbReference type="Proteomes" id="UP001500909"/>
    </source>
</evidence>
<evidence type="ECO:0000313" key="1">
    <source>
        <dbReference type="EMBL" id="GAA0480183.1"/>
    </source>
</evidence>
<dbReference type="InterPro" id="IPR023393">
    <property type="entry name" value="START-like_dom_sf"/>
</dbReference>
<keyword evidence="2" id="KW-1185">Reference proteome</keyword>
<dbReference type="SUPFAM" id="SSF55961">
    <property type="entry name" value="Bet v1-like"/>
    <property type="match status" value="1"/>
</dbReference>
<dbReference type="RefSeq" id="WP_346097551.1">
    <property type="nucleotide sequence ID" value="NZ_BAAABY010000034.1"/>
</dbReference>
<proteinExistence type="predicted"/>
<dbReference type="CDD" id="cd07821">
    <property type="entry name" value="PYR_PYL_RCAR_like"/>
    <property type="match status" value="1"/>
</dbReference>
<reference evidence="2" key="1">
    <citation type="journal article" date="2019" name="Int. J. Syst. Evol. Microbiol.">
        <title>The Global Catalogue of Microorganisms (GCM) 10K type strain sequencing project: providing services to taxonomists for standard genome sequencing and annotation.</title>
        <authorList>
            <consortium name="The Broad Institute Genomics Platform"/>
            <consortium name="The Broad Institute Genome Sequencing Center for Infectious Disease"/>
            <person name="Wu L."/>
            <person name="Ma J."/>
        </authorList>
    </citation>
    <scope>NUCLEOTIDE SEQUENCE [LARGE SCALE GENOMIC DNA]</scope>
    <source>
        <strain evidence="2">JCM 4805</strain>
    </source>
</reference>
<gene>
    <name evidence="1" type="ORF">GCM10010361_51220</name>
</gene>
<dbReference type="InterPro" id="IPR019587">
    <property type="entry name" value="Polyketide_cyclase/dehydratase"/>
</dbReference>
<comment type="caution">
    <text evidence="1">The sequence shown here is derived from an EMBL/GenBank/DDBJ whole genome shotgun (WGS) entry which is preliminary data.</text>
</comment>